<evidence type="ECO:0000256" key="1">
    <source>
        <dbReference type="ARBA" id="ARBA00022574"/>
    </source>
</evidence>
<dbReference type="InterPro" id="IPR019775">
    <property type="entry name" value="WD40_repeat_CS"/>
</dbReference>
<evidence type="ECO:0000313" key="7">
    <source>
        <dbReference type="Proteomes" id="UP000799766"/>
    </source>
</evidence>
<feature type="repeat" description="WD" evidence="3">
    <location>
        <begin position="795"/>
        <end position="836"/>
    </location>
</feature>
<feature type="repeat" description="WD" evidence="3">
    <location>
        <begin position="702"/>
        <end position="743"/>
    </location>
</feature>
<dbReference type="InterPro" id="IPR050349">
    <property type="entry name" value="WD_LIS1/nudF_dynein_reg"/>
</dbReference>
<evidence type="ECO:0000256" key="3">
    <source>
        <dbReference type="PROSITE-ProRule" id="PRU00221"/>
    </source>
</evidence>
<dbReference type="InterPro" id="IPR018391">
    <property type="entry name" value="PQQ_b-propeller_rpt"/>
</dbReference>
<sequence>MSFSNPTRHRRNDAAGSGNIYHNPQVSGGKAHFGDTYHIGADDPLSRLPCATDAPFNSFSKQHEPECLEDTRTALLQEINRWVDGPDERCIFWLEGLAGTGKSTIARTIARKYFSLKRLAASFFFSRGGGDVGHAHKFVSSIAVQLAHATPTLRQHICDAFTERPDIVDQSLRDQWQRLVLGPLARLDGDDGRWPYVLIVDALDECDNDNDVRIIVQLLAEARSSAQGRLRVFLTSRPETPIRSGFHQMPAGGYHDFVLQDISPSIVDQDISKFFWHELTLICQDSFSDFGWLRAETVGTLVQKASGLFIWASTACRFIQDGFLPEESLETILNGSTDHETPEEHLNDLYTAVLQKSTQQYREQDKPKVLGFLRDVLGTIVTLFSPLSVDSLSGLLFFQGAVVNKTISTLHSILNIPTEPSRPLCLHHPSFRDFLLSPERCTDPKFRVDEKRTHAKIAENCIKLMSTSLRQDICGVKAPGMLVTGVADSQVQRCLSPELQYACLYWVQHLQKGGSVLCDEDRVHQFLQKHLLHWLEALSWMRRISDGISSVISFQSIVKLSSFIHDMRRFILHSRSAIEQSPLQTYWSALVFTPTKSIVRVQFENSVDQDWNALLQTLEGHTDSVSAVAFSPDGARLASGSDDRTVRVWDAATGALQTTLEGQTGWVAAMAFSPDGARLASGSYDRTVWVWDAATGALQATLKVRTGSVTAVAFSPDGARLASGSADGTVRVWDAATGALQATLEGHTGSATLEGHTGSVRAVAFSPDGARLASGSDDRTVRVWDAAADALQATLEGHTGCVLAVAFSPDGARLVSGSRDQTVRVWDAATGALQATLEGHTGSVRAVTFSPNGARLASRSDDDTVRVWDAATGALQAALERHKYRVRAMAFSPDGARLASGSGDDIIRVWDAATGALQSTYNTSGIVNRLSFSDDGTFLLTDRGFLPLDISSAAVAPSQQHLSEHIFVQEQWVTWQKKRMLWLPLDYRPNCMATSGNVAAFGHSSGRVSIMEFAFAT</sequence>
<dbReference type="CDD" id="cd00200">
    <property type="entry name" value="WD40"/>
    <property type="match status" value="1"/>
</dbReference>
<accession>A0A6A6P2A2</accession>
<name>A0A6A6P2A2_9PEZI</name>
<keyword evidence="7" id="KW-1185">Reference proteome</keyword>
<feature type="repeat" description="WD" evidence="3">
    <location>
        <begin position="879"/>
        <end position="920"/>
    </location>
</feature>
<dbReference type="InterPro" id="IPR056884">
    <property type="entry name" value="NPHP3-like_N"/>
</dbReference>
<dbReference type="SMART" id="SM00320">
    <property type="entry name" value="WD40"/>
    <property type="match status" value="7"/>
</dbReference>
<feature type="repeat" description="WD" evidence="3">
    <location>
        <begin position="660"/>
        <end position="701"/>
    </location>
</feature>
<dbReference type="OrthoDB" id="674604at2759"/>
<keyword evidence="1 3" id="KW-0853">WD repeat</keyword>
<evidence type="ECO:0000256" key="2">
    <source>
        <dbReference type="ARBA" id="ARBA00022737"/>
    </source>
</evidence>
<evidence type="ECO:0000313" key="6">
    <source>
        <dbReference type="EMBL" id="KAF2458145.1"/>
    </source>
</evidence>
<reference evidence="6" key="1">
    <citation type="journal article" date="2020" name="Stud. Mycol.">
        <title>101 Dothideomycetes genomes: a test case for predicting lifestyles and emergence of pathogens.</title>
        <authorList>
            <person name="Haridas S."/>
            <person name="Albert R."/>
            <person name="Binder M."/>
            <person name="Bloem J."/>
            <person name="Labutti K."/>
            <person name="Salamov A."/>
            <person name="Andreopoulos B."/>
            <person name="Baker S."/>
            <person name="Barry K."/>
            <person name="Bills G."/>
            <person name="Bluhm B."/>
            <person name="Cannon C."/>
            <person name="Castanera R."/>
            <person name="Culley D."/>
            <person name="Daum C."/>
            <person name="Ezra D."/>
            <person name="Gonzalez J."/>
            <person name="Henrissat B."/>
            <person name="Kuo A."/>
            <person name="Liang C."/>
            <person name="Lipzen A."/>
            <person name="Lutzoni F."/>
            <person name="Magnuson J."/>
            <person name="Mondo S."/>
            <person name="Nolan M."/>
            <person name="Ohm R."/>
            <person name="Pangilinan J."/>
            <person name="Park H.-J."/>
            <person name="Ramirez L."/>
            <person name="Alfaro M."/>
            <person name="Sun H."/>
            <person name="Tritt A."/>
            <person name="Yoshinaga Y."/>
            <person name="Zwiers L.-H."/>
            <person name="Turgeon B."/>
            <person name="Goodwin S."/>
            <person name="Spatafora J."/>
            <person name="Crous P."/>
            <person name="Grigoriev I."/>
        </authorList>
    </citation>
    <scope>NUCLEOTIDE SEQUENCE</scope>
    <source>
        <strain evidence="6">ATCC 16933</strain>
    </source>
</reference>
<dbReference type="EMBL" id="MU001678">
    <property type="protein sequence ID" value="KAF2458145.1"/>
    <property type="molecule type" value="Genomic_DNA"/>
</dbReference>
<dbReference type="Gene3D" id="3.40.50.300">
    <property type="entry name" value="P-loop containing nucleotide triphosphate hydrolases"/>
    <property type="match status" value="1"/>
</dbReference>
<dbReference type="SMART" id="SM00564">
    <property type="entry name" value="PQQ"/>
    <property type="match status" value="5"/>
</dbReference>
<dbReference type="PROSITE" id="PS50294">
    <property type="entry name" value="WD_REPEATS_REGION"/>
    <property type="match status" value="7"/>
</dbReference>
<organism evidence="6 7">
    <name type="scientific">Lineolata rhizophorae</name>
    <dbReference type="NCBI Taxonomy" id="578093"/>
    <lineage>
        <taxon>Eukaryota</taxon>
        <taxon>Fungi</taxon>
        <taxon>Dikarya</taxon>
        <taxon>Ascomycota</taxon>
        <taxon>Pezizomycotina</taxon>
        <taxon>Dothideomycetes</taxon>
        <taxon>Dothideomycetes incertae sedis</taxon>
        <taxon>Lineolatales</taxon>
        <taxon>Lineolataceae</taxon>
        <taxon>Lineolata</taxon>
    </lineage>
</organism>
<dbReference type="InterPro" id="IPR001680">
    <property type="entry name" value="WD40_rpt"/>
</dbReference>
<dbReference type="PRINTS" id="PR00320">
    <property type="entry name" value="GPROTEINBRPT"/>
</dbReference>
<dbReference type="SUPFAM" id="SSF52540">
    <property type="entry name" value="P-loop containing nucleoside triphosphate hydrolases"/>
    <property type="match status" value="1"/>
</dbReference>
<feature type="repeat" description="WD" evidence="3">
    <location>
        <begin position="753"/>
        <end position="794"/>
    </location>
</feature>
<dbReference type="Pfam" id="PF00400">
    <property type="entry name" value="WD40"/>
    <property type="match status" value="7"/>
</dbReference>
<dbReference type="InterPro" id="IPR011047">
    <property type="entry name" value="Quinoprotein_ADH-like_sf"/>
</dbReference>
<evidence type="ECO:0000256" key="4">
    <source>
        <dbReference type="SAM" id="MobiDB-lite"/>
    </source>
</evidence>
<gene>
    <name evidence="6" type="ORF">BDY21DRAFT_385296</name>
</gene>
<dbReference type="Pfam" id="PF24883">
    <property type="entry name" value="NPHP3_N"/>
    <property type="match status" value="1"/>
</dbReference>
<dbReference type="Gene3D" id="2.130.10.10">
    <property type="entry name" value="YVTN repeat-like/Quinoprotein amine dehydrogenase"/>
    <property type="match status" value="3"/>
</dbReference>
<dbReference type="SUPFAM" id="SSF50998">
    <property type="entry name" value="Quinoprotein alcohol dehydrogenase-like"/>
    <property type="match status" value="1"/>
</dbReference>
<dbReference type="Proteomes" id="UP000799766">
    <property type="component" value="Unassembled WGS sequence"/>
</dbReference>
<protein>
    <submittedName>
        <fullName evidence="6">Quinon protein alcohol dehydrogenase-like superfamily</fullName>
    </submittedName>
</protein>
<dbReference type="PANTHER" id="PTHR44129">
    <property type="entry name" value="WD REPEAT-CONTAINING PROTEIN POP1"/>
    <property type="match status" value="1"/>
</dbReference>
<evidence type="ECO:0000259" key="5">
    <source>
        <dbReference type="Pfam" id="PF24883"/>
    </source>
</evidence>
<feature type="domain" description="Nephrocystin 3-like N-terminal" evidence="5">
    <location>
        <begin position="77"/>
        <end position="237"/>
    </location>
</feature>
<feature type="region of interest" description="Disordered" evidence="4">
    <location>
        <begin position="1"/>
        <end position="21"/>
    </location>
</feature>
<dbReference type="InterPro" id="IPR020472">
    <property type="entry name" value="WD40_PAC1"/>
</dbReference>
<feature type="repeat" description="WD" evidence="3">
    <location>
        <begin position="618"/>
        <end position="659"/>
    </location>
</feature>
<proteinExistence type="predicted"/>
<dbReference type="InterPro" id="IPR015943">
    <property type="entry name" value="WD40/YVTN_repeat-like_dom_sf"/>
</dbReference>
<feature type="repeat" description="WD" evidence="3">
    <location>
        <begin position="837"/>
        <end position="878"/>
    </location>
</feature>
<dbReference type="PROSITE" id="PS00678">
    <property type="entry name" value="WD_REPEATS_1"/>
    <property type="match status" value="5"/>
</dbReference>
<dbReference type="AlphaFoldDB" id="A0A6A6P2A2"/>
<dbReference type="InterPro" id="IPR027417">
    <property type="entry name" value="P-loop_NTPase"/>
</dbReference>
<dbReference type="PROSITE" id="PS50082">
    <property type="entry name" value="WD_REPEATS_2"/>
    <property type="match status" value="7"/>
</dbReference>
<keyword evidence="2" id="KW-0677">Repeat</keyword>